<dbReference type="PANTHER" id="PTHR33710:SF83">
    <property type="entry name" value="ENDONUCLEASE_EXONUCLEASE_PHOSPHATASE DOMAIN-CONTAINING PROTEIN"/>
    <property type="match status" value="1"/>
</dbReference>
<feature type="domain" description="Endonuclease/exonuclease/phosphatase" evidence="1">
    <location>
        <begin position="5"/>
        <end position="199"/>
    </location>
</feature>
<reference evidence="2" key="1">
    <citation type="submission" date="2020-05" db="EMBL/GenBank/DDBJ databases">
        <title>WGS assembly of Panicum virgatum.</title>
        <authorList>
            <person name="Lovell J.T."/>
            <person name="Jenkins J."/>
            <person name="Shu S."/>
            <person name="Juenger T.E."/>
            <person name="Schmutz J."/>
        </authorList>
    </citation>
    <scope>NUCLEOTIDE SEQUENCE</scope>
    <source>
        <strain evidence="2">AP13</strain>
    </source>
</reference>
<dbReference type="EMBL" id="CM029045">
    <property type="protein sequence ID" value="KAG2598477.1"/>
    <property type="molecule type" value="Genomic_DNA"/>
</dbReference>
<dbReference type="InterPro" id="IPR005135">
    <property type="entry name" value="Endo/exonuclease/phosphatase"/>
</dbReference>
<organism evidence="2 3">
    <name type="scientific">Panicum virgatum</name>
    <name type="common">Blackwell switchgrass</name>
    <dbReference type="NCBI Taxonomy" id="38727"/>
    <lineage>
        <taxon>Eukaryota</taxon>
        <taxon>Viridiplantae</taxon>
        <taxon>Streptophyta</taxon>
        <taxon>Embryophyta</taxon>
        <taxon>Tracheophyta</taxon>
        <taxon>Spermatophyta</taxon>
        <taxon>Magnoliopsida</taxon>
        <taxon>Liliopsida</taxon>
        <taxon>Poales</taxon>
        <taxon>Poaceae</taxon>
        <taxon>PACMAD clade</taxon>
        <taxon>Panicoideae</taxon>
        <taxon>Panicodae</taxon>
        <taxon>Paniceae</taxon>
        <taxon>Panicinae</taxon>
        <taxon>Panicum</taxon>
        <taxon>Panicum sect. Hiantes</taxon>
    </lineage>
</organism>
<name>A0A8T0SJZ6_PANVG</name>
<feature type="non-terminal residue" evidence="2">
    <location>
        <position position="467"/>
    </location>
</feature>
<dbReference type="Gene3D" id="3.60.10.10">
    <property type="entry name" value="Endonuclease/exonuclease/phosphatase"/>
    <property type="match status" value="1"/>
</dbReference>
<evidence type="ECO:0000313" key="2">
    <source>
        <dbReference type="EMBL" id="KAG2598477.1"/>
    </source>
</evidence>
<dbReference type="GO" id="GO:0003824">
    <property type="term" value="F:catalytic activity"/>
    <property type="evidence" value="ECO:0007669"/>
    <property type="project" value="InterPro"/>
</dbReference>
<dbReference type="Pfam" id="PF03372">
    <property type="entry name" value="Exo_endo_phos"/>
    <property type="match status" value="1"/>
</dbReference>
<dbReference type="InterPro" id="IPR036691">
    <property type="entry name" value="Endo/exonu/phosph_ase_sf"/>
</dbReference>
<dbReference type="Proteomes" id="UP000823388">
    <property type="component" value="Chromosome 5K"/>
</dbReference>
<comment type="caution">
    <text evidence="2">The sequence shown here is derived from an EMBL/GenBank/DDBJ whole genome shotgun (WGS) entry which is preliminary data.</text>
</comment>
<keyword evidence="3" id="KW-1185">Reference proteome</keyword>
<dbReference type="AlphaFoldDB" id="A0A8T0SJZ6"/>
<gene>
    <name evidence="2" type="ORF">PVAP13_5KG367307</name>
</gene>
<proteinExistence type="predicted"/>
<protein>
    <recommendedName>
        <fullName evidence="1">Endonuclease/exonuclease/phosphatase domain-containing protein</fullName>
    </recommendedName>
</protein>
<dbReference type="SUPFAM" id="SSF56219">
    <property type="entry name" value="DNase I-like"/>
    <property type="match status" value="1"/>
</dbReference>
<evidence type="ECO:0000313" key="3">
    <source>
        <dbReference type="Proteomes" id="UP000823388"/>
    </source>
</evidence>
<evidence type="ECO:0000259" key="1">
    <source>
        <dbReference type="Pfam" id="PF03372"/>
    </source>
</evidence>
<accession>A0A8T0SJZ6</accession>
<dbReference type="PANTHER" id="PTHR33710">
    <property type="entry name" value="BNAC02G09200D PROTEIN"/>
    <property type="match status" value="1"/>
</dbReference>
<sequence length="467" mass="54739">MNLLCWNCRGVWRSRTVQELVRLVRTHNPKIVFLSETRQSDERVKNLRWRLEGTGGGLALFWDDNVVVDLQSLGEHHIDVLIRADVNSTQWRGTFIYGEARVQDRPRMWDLIRQLKSQMNYPWIMVGDFNEVMWSFEHFSNTNRREVQMQNFRDALSYCDLYDMGFSGTPWTYDNKQEGARNVRVRLDRAVASTDWSDLFANAQVQHLVSSRSDRSPLLVRVEHDQGKHTKGRILRYKIMWERVESLPETIKAAWESVGTANDLGDVTKKLGAVMTALKTWSSEHFGPVTKELEAVRAQVEHLMLADPIENRNTIKRLYNRMDELLYREEMMWLQRSRISWLQEGDRNTGFFHRKATWRSKKNKIRGFISEDNRYVENKGEMEAMATKFFQDLYMKDTSVKPESIADMIEPLLTQDMNEILCKPFTNEEISDALFQIGPLKAPGPDGFPARFFQRNWEVLRDEVIGA</sequence>